<dbReference type="EMBL" id="CZBU01000008">
    <property type="protein sequence ID" value="CUQ79266.1"/>
    <property type="molecule type" value="Genomic_DNA"/>
</dbReference>
<keyword evidence="1" id="KW-0812">Transmembrane</keyword>
<feature type="transmembrane region" description="Helical" evidence="1">
    <location>
        <begin position="467"/>
        <end position="488"/>
    </location>
</feature>
<organism evidence="2 3">
    <name type="scientific">Lachnospira eligens</name>
    <dbReference type="NCBI Taxonomy" id="39485"/>
    <lineage>
        <taxon>Bacteria</taxon>
        <taxon>Bacillati</taxon>
        <taxon>Bacillota</taxon>
        <taxon>Clostridia</taxon>
        <taxon>Lachnospirales</taxon>
        <taxon>Lachnospiraceae</taxon>
        <taxon>Lachnospira</taxon>
    </lineage>
</organism>
<name>A0A174Z567_9FIRM</name>
<dbReference type="AlphaFoldDB" id="A0A174Z567"/>
<feature type="transmembrane region" description="Helical" evidence="1">
    <location>
        <begin position="55"/>
        <end position="73"/>
    </location>
</feature>
<gene>
    <name evidence="2" type="ORF">ERS852490_02930</name>
</gene>
<feature type="transmembrane region" description="Helical" evidence="1">
    <location>
        <begin position="202"/>
        <end position="225"/>
    </location>
</feature>
<dbReference type="RefSeq" id="WP_055216748.1">
    <property type="nucleotide sequence ID" value="NZ_CZBU01000008.1"/>
</dbReference>
<keyword evidence="1" id="KW-0472">Membrane</keyword>
<feature type="transmembrane region" description="Helical" evidence="1">
    <location>
        <begin position="290"/>
        <end position="309"/>
    </location>
</feature>
<evidence type="ECO:0000313" key="2">
    <source>
        <dbReference type="EMBL" id="CUQ79266.1"/>
    </source>
</evidence>
<feature type="transmembrane region" description="Helical" evidence="1">
    <location>
        <begin position="315"/>
        <end position="333"/>
    </location>
</feature>
<protein>
    <submittedName>
        <fullName evidence="2">Flp pilus assembly protein TadB</fullName>
    </submittedName>
</protein>
<keyword evidence="1" id="KW-1133">Transmembrane helix</keyword>
<proteinExistence type="predicted"/>
<reference evidence="2 3" key="1">
    <citation type="submission" date="2015-09" db="EMBL/GenBank/DDBJ databases">
        <authorList>
            <consortium name="Pathogen Informatics"/>
        </authorList>
    </citation>
    <scope>NUCLEOTIDE SEQUENCE [LARGE SCALE GENOMIC DNA]</scope>
    <source>
        <strain evidence="2 3">2789STDY5834875</strain>
    </source>
</reference>
<evidence type="ECO:0000256" key="1">
    <source>
        <dbReference type="SAM" id="Phobius"/>
    </source>
</evidence>
<feature type="transmembrane region" description="Helical" evidence="1">
    <location>
        <begin position="29"/>
        <end position="49"/>
    </location>
</feature>
<feature type="transmembrane region" description="Helical" evidence="1">
    <location>
        <begin position="237"/>
        <end position="256"/>
    </location>
</feature>
<accession>A0A174Z567</accession>
<dbReference type="Proteomes" id="UP000095621">
    <property type="component" value="Unassembled WGS sequence"/>
</dbReference>
<sequence>MKKILRYLSVKQLMEDIADLNGVMSVRRFVLSTMLAGVAVYGACLLYRINYIAALFVMILAVIMIPGLVRNYFMERSKASRFADVDVYLHQMTYSFIRNPKVNIALQDAYAISSGRLKRCLSRAIEELQYGMGERVYEDALKIVEEEYDCSRIRTLHKFLVSVEEKGGRYTGAMEVLLEDFDRWVNNVYKYQSEIRKIKRDITIGIMISMVLAMLTTVMCSTLNMFSKEPLSITNTLAYQCVSIVFVVLCMLFYIYTRKHYGCDWIGETRTDKQIMRDYNNVFKSEAKKITLKMIPLWGIMLLTVIILVLVQLKIAAICVAAVMVLFIITPFTQRKGSAGRIKNDLYCGFTEWLRDLAVNLENKPLLSAVEDTYDSCPVIMKESLGKFIYEIELNPSDIMPYYSFLSEFDVMDIQSAVRMLYSIGDLDRDSMNQTINALVRRNYELSDKAEAARYLESTSMMRFSEYIPTFFVAFKMAVDMMLVVNMYL</sequence>
<evidence type="ECO:0000313" key="3">
    <source>
        <dbReference type="Proteomes" id="UP000095621"/>
    </source>
</evidence>
<dbReference type="OrthoDB" id="1652083at2"/>